<evidence type="ECO:0000259" key="1">
    <source>
        <dbReference type="Pfam" id="PF13280"/>
    </source>
</evidence>
<dbReference type="Pfam" id="PF26107">
    <property type="entry name" value="BrxR_CTD"/>
    <property type="match status" value="1"/>
</dbReference>
<evidence type="ECO:0000259" key="3">
    <source>
        <dbReference type="Pfam" id="PF26109"/>
    </source>
</evidence>
<dbReference type="AlphaFoldDB" id="A0A7V8K895"/>
<feature type="domain" description="WYL" evidence="1">
    <location>
        <begin position="132"/>
        <end position="198"/>
    </location>
</feature>
<feature type="domain" description="DNA-binding transcriptional repressor CapW winged helix-turn-helix" evidence="3">
    <location>
        <begin position="18"/>
        <end position="97"/>
    </location>
</feature>
<feature type="domain" description="DNA-binding transcriptional repressor CapW C-terminal dimerisation" evidence="2">
    <location>
        <begin position="217"/>
        <end position="287"/>
    </location>
</feature>
<keyword evidence="5" id="KW-1185">Reference proteome</keyword>
<proteinExistence type="predicted"/>
<dbReference type="InterPro" id="IPR016634">
    <property type="entry name" value="CapW-like"/>
</dbReference>
<dbReference type="Pfam" id="PF26109">
    <property type="entry name" value="WHD_BrxR"/>
    <property type="match status" value="1"/>
</dbReference>
<dbReference type="InterPro" id="IPR059019">
    <property type="entry name" value="WHD_CapW"/>
</dbReference>
<dbReference type="InterPro" id="IPR059020">
    <property type="entry name" value="CapW_CTD"/>
</dbReference>
<reference evidence="4 5" key="1">
    <citation type="submission" date="2017-10" db="EMBL/GenBank/DDBJ databases">
        <title>Whole genome sequencing of Pseudoxanthomonas broegbernensis DSM 12573(T).</title>
        <authorList>
            <person name="Kumar S."/>
            <person name="Bansal K."/>
            <person name="Kaur A."/>
            <person name="Patil P."/>
            <person name="Sharma S."/>
            <person name="Patil P.B."/>
        </authorList>
    </citation>
    <scope>NUCLEOTIDE SEQUENCE [LARGE SCALE GENOMIC DNA]</scope>
    <source>
        <strain evidence="4 5">DSM 12573</strain>
    </source>
</reference>
<comment type="caution">
    <text evidence="4">The sequence shown here is derived from an EMBL/GenBank/DDBJ whole genome shotgun (WGS) entry which is preliminary data.</text>
</comment>
<dbReference type="PROSITE" id="PS52050">
    <property type="entry name" value="WYL"/>
    <property type="match status" value="1"/>
</dbReference>
<dbReference type="Pfam" id="PF13280">
    <property type="entry name" value="WYL"/>
    <property type="match status" value="1"/>
</dbReference>
<evidence type="ECO:0000313" key="5">
    <source>
        <dbReference type="Proteomes" id="UP000462066"/>
    </source>
</evidence>
<name>A0A7V8K895_9GAMM</name>
<dbReference type="PIRSF" id="PIRSF015558">
    <property type="entry name" value="Txn_reg_DeoR_prd"/>
    <property type="match status" value="1"/>
</dbReference>
<sequence length="300" mass="34691">MTDAPPLAALLATRTWSQRQRYAFIENRLYWEGEVTRTDLMSRFGISAPQASDDIAKYLDLAPGNLEYDRVKKAFVATPRFRPHVTVPDARQYLTQLLLLADDAIDSSESWLGHTPMHAVMPRVRRRLDNQTLRPVVSAIRQRRAIEIHYQSMSTPEPILRWIAPHALVYDGARWHARSWCFNRSTFTDFVLARILSIGDSRPSNTDPAIDREWQEMFTMRLAPHPDLSDSQRQAIEMDYGMTDGSVGIQMRLCMTWYFERHYGLDIPTKFLPASRRQIILQNRDELDALRASCGPKERA</sequence>
<protein>
    <submittedName>
        <fullName evidence="4">WYL domain-containing protein</fullName>
    </submittedName>
</protein>
<dbReference type="PANTHER" id="PTHR34580">
    <property type="match status" value="1"/>
</dbReference>
<dbReference type="PANTHER" id="PTHR34580:SF3">
    <property type="entry name" value="PROTEIN PAFB"/>
    <property type="match status" value="1"/>
</dbReference>
<dbReference type="RefSeq" id="WP_162309882.1">
    <property type="nucleotide sequence ID" value="NZ_JACHGU010000002.1"/>
</dbReference>
<dbReference type="EMBL" id="MWIP01000002">
    <property type="protein sequence ID" value="KAF1687555.1"/>
    <property type="molecule type" value="Genomic_DNA"/>
</dbReference>
<dbReference type="Proteomes" id="UP000462066">
    <property type="component" value="Unassembled WGS sequence"/>
</dbReference>
<organism evidence="4 5">
    <name type="scientific">Pseudoxanthomonas broegbernensis</name>
    <dbReference type="NCBI Taxonomy" id="83619"/>
    <lineage>
        <taxon>Bacteria</taxon>
        <taxon>Pseudomonadati</taxon>
        <taxon>Pseudomonadota</taxon>
        <taxon>Gammaproteobacteria</taxon>
        <taxon>Lysobacterales</taxon>
        <taxon>Lysobacteraceae</taxon>
        <taxon>Pseudoxanthomonas</taxon>
    </lineage>
</organism>
<dbReference type="InterPro" id="IPR051534">
    <property type="entry name" value="CBASS_pafABC_assoc_protein"/>
</dbReference>
<gene>
    <name evidence="4" type="ORF">B1992_02500</name>
</gene>
<dbReference type="InterPro" id="IPR026881">
    <property type="entry name" value="WYL_dom"/>
</dbReference>
<evidence type="ECO:0000313" key="4">
    <source>
        <dbReference type="EMBL" id="KAF1687555.1"/>
    </source>
</evidence>
<accession>A0A7V8K895</accession>
<evidence type="ECO:0000259" key="2">
    <source>
        <dbReference type="Pfam" id="PF26107"/>
    </source>
</evidence>